<evidence type="ECO:0000313" key="2">
    <source>
        <dbReference type="EMBL" id="MFD2523807.1"/>
    </source>
</evidence>
<evidence type="ECO:0000313" key="3">
    <source>
        <dbReference type="Proteomes" id="UP001597510"/>
    </source>
</evidence>
<feature type="transmembrane region" description="Helical" evidence="1">
    <location>
        <begin position="98"/>
        <end position="116"/>
    </location>
</feature>
<keyword evidence="1" id="KW-0472">Membrane</keyword>
<dbReference type="EMBL" id="JBHULC010000038">
    <property type="protein sequence ID" value="MFD2523807.1"/>
    <property type="molecule type" value="Genomic_DNA"/>
</dbReference>
<feature type="transmembrane region" description="Helical" evidence="1">
    <location>
        <begin position="364"/>
        <end position="388"/>
    </location>
</feature>
<dbReference type="Gene3D" id="1.25.40.10">
    <property type="entry name" value="Tetratricopeptide repeat domain"/>
    <property type="match status" value="1"/>
</dbReference>
<keyword evidence="1" id="KW-0812">Transmembrane</keyword>
<dbReference type="Proteomes" id="UP001597510">
    <property type="component" value="Unassembled WGS sequence"/>
</dbReference>
<sequence length="830" mass="92873">MLAVLVLALALLGLYWYRGLENVLHWDVLSELDEIPTIADSVSDGQLKYTINGNAYLVKERFLASTMQTNIVPTYVFLGLFIIGLNLVLAAFSNLPRYWFLGGMVGLAAVLVTFRLENVFNLTNQAGFLGAFAAFAGLAFYFNNFAVKASFIKRFSCFVLLSIVTGVVIQYLSKISHPFLAIASYGLLSAIVFTVLFVLLISHEIVASLVWVVSNSGIRGKNSLNQLLIVSSIYLLNILLIFLERYKYIDWNILAISPIVLYVISTILGIWGFRNAADETNNFNFRTVGVWLYMGLAIIATATIGLAFATGNDPLIDALQSFIIVAHVAMGFAFFLYVILNYIQALQKGLPIHRILYRPQFLELSLFRLGALVGIITLLSLKSFYAYYEASAGYYNTIADFYKASNDLPYAEAFYKEATHNDVRNHKSNYALATLAMEMNDKDNTGAFLKNSLEKNPSPFAYAGLSKVLQEKDMFFDALFTMQEGVKKFPESQQLLTNLAWLYEKTKVTDSTLHYLNLAKQNCTDCNLADANLLAYNLKYAKTDSISKELLVPSKNSVSLSANQSALASKRNDINTEALKLSADSALNVSQFALIYNLTTVANAKAPFLSKDLQKIQLKAANQGFFEDLEFAIASQNYYRENKLEGLKQLTILANDSTKKKYLYNQVVGMWYLQQGVFDKAVTHLTKAGDRASAEVLQKQDYQAVIAEYQQTQAEELLKNAKTKNDFDKALAFAPLNQIVLSKTIDLYNVKLNKPNDAYTLIFNALQVNDNSVELWKLYVLQSLKIGVDNYADEGLEKLRVLTTATDYQAFLSTYQAQKALMEKSKVGFE</sequence>
<dbReference type="InterPro" id="IPR011990">
    <property type="entry name" value="TPR-like_helical_dom_sf"/>
</dbReference>
<feature type="transmembrane region" description="Helical" evidence="1">
    <location>
        <begin position="321"/>
        <end position="343"/>
    </location>
</feature>
<feature type="transmembrane region" description="Helical" evidence="1">
    <location>
        <begin position="71"/>
        <end position="91"/>
    </location>
</feature>
<feature type="transmembrane region" description="Helical" evidence="1">
    <location>
        <begin position="249"/>
        <end position="273"/>
    </location>
</feature>
<name>A0ABW5JCM3_9BACT</name>
<protein>
    <submittedName>
        <fullName evidence="2">Tetratricopeptide repeat protein</fullName>
    </submittedName>
</protein>
<feature type="transmembrane region" description="Helical" evidence="1">
    <location>
        <begin position="179"/>
        <end position="212"/>
    </location>
</feature>
<dbReference type="SUPFAM" id="SSF48452">
    <property type="entry name" value="TPR-like"/>
    <property type="match status" value="1"/>
</dbReference>
<feature type="transmembrane region" description="Helical" evidence="1">
    <location>
        <begin position="285"/>
        <end position="309"/>
    </location>
</feature>
<feature type="transmembrane region" description="Helical" evidence="1">
    <location>
        <begin position="224"/>
        <end position="243"/>
    </location>
</feature>
<evidence type="ECO:0000256" key="1">
    <source>
        <dbReference type="SAM" id="Phobius"/>
    </source>
</evidence>
<accession>A0ABW5JCM3</accession>
<keyword evidence="3" id="KW-1185">Reference proteome</keyword>
<feature type="transmembrane region" description="Helical" evidence="1">
    <location>
        <begin position="155"/>
        <end position="173"/>
    </location>
</feature>
<gene>
    <name evidence="2" type="ORF">ACFSR2_23100</name>
</gene>
<dbReference type="RefSeq" id="WP_340234107.1">
    <property type="nucleotide sequence ID" value="NZ_JBBEWC010000001.1"/>
</dbReference>
<feature type="transmembrane region" description="Helical" evidence="1">
    <location>
        <begin position="122"/>
        <end position="143"/>
    </location>
</feature>
<keyword evidence="1" id="KW-1133">Transmembrane helix</keyword>
<reference evidence="3" key="1">
    <citation type="journal article" date="2019" name="Int. J. Syst. Evol. Microbiol.">
        <title>The Global Catalogue of Microorganisms (GCM) 10K type strain sequencing project: providing services to taxonomists for standard genome sequencing and annotation.</title>
        <authorList>
            <consortium name="The Broad Institute Genomics Platform"/>
            <consortium name="The Broad Institute Genome Sequencing Center for Infectious Disease"/>
            <person name="Wu L."/>
            <person name="Ma J."/>
        </authorList>
    </citation>
    <scope>NUCLEOTIDE SEQUENCE [LARGE SCALE GENOMIC DNA]</scope>
    <source>
        <strain evidence="3">KCTC 52344</strain>
    </source>
</reference>
<comment type="caution">
    <text evidence="2">The sequence shown here is derived from an EMBL/GenBank/DDBJ whole genome shotgun (WGS) entry which is preliminary data.</text>
</comment>
<proteinExistence type="predicted"/>
<organism evidence="2 3">
    <name type="scientific">Emticicia soli</name>
    <dbReference type="NCBI Taxonomy" id="2027878"/>
    <lineage>
        <taxon>Bacteria</taxon>
        <taxon>Pseudomonadati</taxon>
        <taxon>Bacteroidota</taxon>
        <taxon>Cytophagia</taxon>
        <taxon>Cytophagales</taxon>
        <taxon>Leadbetterellaceae</taxon>
        <taxon>Emticicia</taxon>
    </lineage>
</organism>